<comment type="caution">
    <text evidence="6">The sequence shown here is derived from an EMBL/GenBank/DDBJ whole genome shotgun (WGS) entry which is preliminary data.</text>
</comment>
<feature type="transmembrane region" description="Helical" evidence="5">
    <location>
        <begin position="333"/>
        <end position="356"/>
    </location>
</feature>
<dbReference type="EMBL" id="VFOK01000001">
    <property type="protein sequence ID" value="TQL32882.1"/>
    <property type="molecule type" value="Genomic_DNA"/>
</dbReference>
<comment type="subcellular location">
    <subcellularLocation>
        <location evidence="1">Membrane</location>
        <topology evidence="1">Multi-pass membrane protein</topology>
    </subcellularLocation>
</comment>
<protein>
    <submittedName>
        <fullName evidence="6">Energy-coupling factor transport system permease protein</fullName>
    </submittedName>
</protein>
<name>A0A542XAL3_9MICO</name>
<dbReference type="InterPro" id="IPR003339">
    <property type="entry name" value="ABC/ECF_trnsptr_transmembrane"/>
</dbReference>
<feature type="transmembrane region" description="Helical" evidence="5">
    <location>
        <begin position="64"/>
        <end position="88"/>
    </location>
</feature>
<keyword evidence="2 5" id="KW-0812">Transmembrane</keyword>
<dbReference type="Proteomes" id="UP000318336">
    <property type="component" value="Unassembled WGS sequence"/>
</dbReference>
<sequence>MARPADLLSRPRLLHPVAWWAWGLLLAGAASRTTNPFYLLTIMGVVGLVVLQRRELGSSSALGVFLAIAAAAIAIRVVMTVLLGSGVAGRTVLFTLPQVPLPDWLAGVRLGGPVQLEALLDAVYHGLQLAAILVCVGACNVLADPRRLLRYVPATLYDVGTAIVVALTYVPQLAEEARQVRAARRLRGHDGRGLRELSRLVVPVLESSLERSLELAASMESRGYGRVTLAPGARRRATALTVAGLVGVLVGLYGLLDGSAPTFVGAPVLLLGCALALAALLTGARRDRRTPYRRDPWSLPEWLVVASAVPALVVLVTLGARGDPSVVPAQVPAALPGLSALAVAALLLPALAGVLAPRTPRRAELEDRVRSRPDAVAVAR</sequence>
<evidence type="ECO:0000256" key="1">
    <source>
        <dbReference type="ARBA" id="ARBA00004141"/>
    </source>
</evidence>
<keyword evidence="3 5" id="KW-1133">Transmembrane helix</keyword>
<feature type="transmembrane region" description="Helical" evidence="5">
    <location>
        <begin position="36"/>
        <end position="52"/>
    </location>
</feature>
<gene>
    <name evidence="6" type="ORF">FB554_1015</name>
</gene>
<feature type="transmembrane region" description="Helical" evidence="5">
    <location>
        <begin position="122"/>
        <end position="143"/>
    </location>
</feature>
<feature type="transmembrane region" description="Helical" evidence="5">
    <location>
        <begin position="12"/>
        <end position="30"/>
    </location>
</feature>
<keyword evidence="7" id="KW-1185">Reference proteome</keyword>
<evidence type="ECO:0000256" key="5">
    <source>
        <dbReference type="SAM" id="Phobius"/>
    </source>
</evidence>
<feature type="transmembrane region" description="Helical" evidence="5">
    <location>
        <begin position="302"/>
        <end position="321"/>
    </location>
</feature>
<dbReference type="AlphaFoldDB" id="A0A542XAL3"/>
<evidence type="ECO:0000313" key="7">
    <source>
        <dbReference type="Proteomes" id="UP000318336"/>
    </source>
</evidence>
<evidence type="ECO:0000256" key="3">
    <source>
        <dbReference type="ARBA" id="ARBA00022989"/>
    </source>
</evidence>
<dbReference type="RefSeq" id="WP_142004973.1">
    <property type="nucleotide sequence ID" value="NZ_CAJTBP010000001.1"/>
</dbReference>
<evidence type="ECO:0000256" key="4">
    <source>
        <dbReference type="ARBA" id="ARBA00023136"/>
    </source>
</evidence>
<feature type="transmembrane region" description="Helical" evidence="5">
    <location>
        <begin position="262"/>
        <end position="281"/>
    </location>
</feature>
<dbReference type="PANTHER" id="PTHR33514">
    <property type="entry name" value="PROTEIN ABCI12, CHLOROPLASTIC"/>
    <property type="match status" value="1"/>
</dbReference>
<dbReference type="GO" id="GO:0005886">
    <property type="term" value="C:plasma membrane"/>
    <property type="evidence" value="ECO:0007669"/>
    <property type="project" value="TreeGrafter"/>
</dbReference>
<accession>A0A542XAL3</accession>
<evidence type="ECO:0000313" key="6">
    <source>
        <dbReference type="EMBL" id="TQL32882.1"/>
    </source>
</evidence>
<dbReference type="PANTHER" id="PTHR33514:SF15">
    <property type="entry name" value="COBALT TRANSPORT PROTEIN"/>
    <property type="match status" value="1"/>
</dbReference>
<dbReference type="OrthoDB" id="5187293at2"/>
<evidence type="ECO:0000256" key="2">
    <source>
        <dbReference type="ARBA" id="ARBA00022692"/>
    </source>
</evidence>
<dbReference type="Pfam" id="PF02361">
    <property type="entry name" value="CbiQ"/>
    <property type="match status" value="1"/>
</dbReference>
<reference evidence="6 7" key="1">
    <citation type="submission" date="2019-06" db="EMBL/GenBank/DDBJ databases">
        <title>Sequencing the genomes of 1000 actinobacteria strains.</title>
        <authorList>
            <person name="Klenk H.-P."/>
        </authorList>
    </citation>
    <scope>NUCLEOTIDE SEQUENCE [LARGE SCALE GENOMIC DNA]</scope>
    <source>
        <strain evidence="6 7">DSM 24617</strain>
    </source>
</reference>
<proteinExistence type="predicted"/>
<organism evidence="6 7">
    <name type="scientific">Barrientosiimonas humi</name>
    <dbReference type="NCBI Taxonomy" id="999931"/>
    <lineage>
        <taxon>Bacteria</taxon>
        <taxon>Bacillati</taxon>
        <taxon>Actinomycetota</taxon>
        <taxon>Actinomycetes</taxon>
        <taxon>Micrococcales</taxon>
        <taxon>Dermacoccaceae</taxon>
        <taxon>Barrientosiimonas</taxon>
    </lineage>
</organism>
<dbReference type="CDD" id="cd16914">
    <property type="entry name" value="EcfT"/>
    <property type="match status" value="1"/>
</dbReference>
<keyword evidence="4 5" id="KW-0472">Membrane</keyword>
<feature type="transmembrane region" description="Helical" evidence="5">
    <location>
        <begin position="237"/>
        <end position="256"/>
    </location>
</feature>